<evidence type="ECO:0000313" key="4">
    <source>
        <dbReference type="Proteomes" id="UP000317977"/>
    </source>
</evidence>
<dbReference type="EMBL" id="SJPX01000004">
    <property type="protein sequence ID" value="TWU49760.1"/>
    <property type="molecule type" value="Genomic_DNA"/>
</dbReference>
<comment type="caution">
    <text evidence="3">The sequence shown here is derived from an EMBL/GenBank/DDBJ whole genome shotgun (WGS) entry which is preliminary data.</text>
</comment>
<feature type="compositionally biased region" description="Basic and acidic residues" evidence="1">
    <location>
        <begin position="222"/>
        <end position="233"/>
    </location>
</feature>
<dbReference type="Proteomes" id="UP000317977">
    <property type="component" value="Unassembled WGS sequence"/>
</dbReference>
<feature type="compositionally biased region" description="Basic and acidic residues" evidence="1">
    <location>
        <begin position="153"/>
        <end position="169"/>
    </location>
</feature>
<feature type="compositionally biased region" description="Gly residues" evidence="1">
    <location>
        <begin position="138"/>
        <end position="152"/>
    </location>
</feature>
<gene>
    <name evidence="3" type="ORF">Poly59_43850</name>
</gene>
<reference evidence="3 4" key="1">
    <citation type="submission" date="2019-02" db="EMBL/GenBank/DDBJ databases">
        <title>Deep-cultivation of Planctomycetes and their phenomic and genomic characterization uncovers novel biology.</title>
        <authorList>
            <person name="Wiegand S."/>
            <person name="Jogler M."/>
            <person name="Boedeker C."/>
            <person name="Pinto D."/>
            <person name="Vollmers J."/>
            <person name="Rivas-Marin E."/>
            <person name="Kohn T."/>
            <person name="Peeters S.H."/>
            <person name="Heuer A."/>
            <person name="Rast P."/>
            <person name="Oberbeckmann S."/>
            <person name="Bunk B."/>
            <person name="Jeske O."/>
            <person name="Meyerdierks A."/>
            <person name="Storesund J.E."/>
            <person name="Kallscheuer N."/>
            <person name="Luecker S."/>
            <person name="Lage O.M."/>
            <person name="Pohl T."/>
            <person name="Merkel B.J."/>
            <person name="Hornburger P."/>
            <person name="Mueller R.-W."/>
            <person name="Bruemmer F."/>
            <person name="Labrenz M."/>
            <person name="Spormann A.M."/>
            <person name="Op Den Camp H."/>
            <person name="Overmann J."/>
            <person name="Amann R."/>
            <person name="Jetten M.S.M."/>
            <person name="Mascher T."/>
            <person name="Medema M.H."/>
            <person name="Devos D.P."/>
            <person name="Kaster A.-K."/>
            <person name="Ovreas L."/>
            <person name="Rohde M."/>
            <person name="Galperin M.Y."/>
            <person name="Jogler C."/>
        </authorList>
    </citation>
    <scope>NUCLEOTIDE SEQUENCE [LARGE SCALE GENOMIC DNA]</scope>
    <source>
        <strain evidence="3 4">Poly59</strain>
    </source>
</reference>
<protein>
    <recommendedName>
        <fullName evidence="5">Secreted protein</fullName>
    </recommendedName>
</protein>
<keyword evidence="2" id="KW-0732">Signal</keyword>
<dbReference type="OrthoDB" id="292155at2"/>
<feature type="chain" id="PRO_5023146507" description="Secreted protein" evidence="2">
    <location>
        <begin position="27"/>
        <end position="233"/>
    </location>
</feature>
<organism evidence="3 4">
    <name type="scientific">Rubripirellula reticaptiva</name>
    <dbReference type="NCBI Taxonomy" id="2528013"/>
    <lineage>
        <taxon>Bacteria</taxon>
        <taxon>Pseudomonadati</taxon>
        <taxon>Planctomycetota</taxon>
        <taxon>Planctomycetia</taxon>
        <taxon>Pirellulales</taxon>
        <taxon>Pirellulaceae</taxon>
        <taxon>Rubripirellula</taxon>
    </lineage>
</organism>
<dbReference type="RefSeq" id="WP_146535961.1">
    <property type="nucleotide sequence ID" value="NZ_SJPX01000004.1"/>
</dbReference>
<evidence type="ECO:0000256" key="1">
    <source>
        <dbReference type="SAM" id="MobiDB-lite"/>
    </source>
</evidence>
<accession>A0A5C6EMX7</accession>
<feature type="region of interest" description="Disordered" evidence="1">
    <location>
        <begin position="128"/>
        <end position="185"/>
    </location>
</feature>
<feature type="region of interest" description="Disordered" evidence="1">
    <location>
        <begin position="27"/>
        <end position="53"/>
    </location>
</feature>
<feature type="compositionally biased region" description="Basic and acidic residues" evidence="1">
    <location>
        <begin position="38"/>
        <end position="49"/>
    </location>
</feature>
<dbReference type="AlphaFoldDB" id="A0A5C6EMX7"/>
<evidence type="ECO:0000256" key="2">
    <source>
        <dbReference type="SAM" id="SignalP"/>
    </source>
</evidence>
<sequence precursor="true">MGTQSIRNVLAMLLLLAALDSSSVLGQSQVKSGGWSPDRWDDDFQRDGGGDDDATDMAAKQIMWPAPVRIAQLPGSDPPIRQTQYAQYEVAPFDEPSSAAVIAIEMSQTLAGDLLPVPLPAHQVIAAPRPKPRSASHGGAGARIGHDGGGLHGELHDDLASHHDAERRSFTNPLPPGYRLHHHIQAPTATIPNAVRRETWKTPYSYGYFGASGTRSWSRHTSYRDNKTEWRLH</sequence>
<proteinExistence type="predicted"/>
<name>A0A5C6EMX7_9BACT</name>
<keyword evidence="4" id="KW-1185">Reference proteome</keyword>
<evidence type="ECO:0000313" key="3">
    <source>
        <dbReference type="EMBL" id="TWU49760.1"/>
    </source>
</evidence>
<feature type="region of interest" description="Disordered" evidence="1">
    <location>
        <begin position="214"/>
        <end position="233"/>
    </location>
</feature>
<evidence type="ECO:0008006" key="5">
    <source>
        <dbReference type="Google" id="ProtNLM"/>
    </source>
</evidence>
<feature type="signal peptide" evidence="2">
    <location>
        <begin position="1"/>
        <end position="26"/>
    </location>
</feature>